<dbReference type="eggNOG" id="KOG2929">
    <property type="taxonomic scope" value="Eukaryota"/>
</dbReference>
<dbReference type="EMBL" id="GL832969">
    <property type="protein sequence ID" value="EGD74574.1"/>
    <property type="molecule type" value="Genomic_DNA"/>
</dbReference>
<feature type="domain" description="GCVT N-terminal" evidence="4">
    <location>
        <begin position="81"/>
        <end position="168"/>
    </location>
</feature>
<dbReference type="PANTHER" id="PTHR22602:SF0">
    <property type="entry name" value="TRANSFERASE CAF17, MITOCHONDRIAL-RELATED"/>
    <property type="match status" value="1"/>
</dbReference>
<dbReference type="InterPro" id="IPR006222">
    <property type="entry name" value="GCVT_N"/>
</dbReference>
<dbReference type="InParanoid" id="F2UD79"/>
<keyword evidence="7" id="KW-1185">Reference proteome</keyword>
<dbReference type="InterPro" id="IPR017703">
    <property type="entry name" value="YgfZ/GCV_T_CS"/>
</dbReference>
<dbReference type="InterPro" id="IPR027266">
    <property type="entry name" value="TrmE/GcvT-like"/>
</dbReference>
<comment type="subcellular location">
    <subcellularLocation>
        <location evidence="1">Mitochondrion</location>
    </subcellularLocation>
</comment>
<dbReference type="OrthoDB" id="191995at2759"/>
<evidence type="ECO:0000259" key="5">
    <source>
        <dbReference type="Pfam" id="PF25455"/>
    </source>
</evidence>
<protein>
    <submittedName>
        <fullName evidence="6">Uncharacterized protein</fullName>
    </submittedName>
</protein>
<dbReference type="OMA" id="MDRLHGV"/>
<feature type="domain" description="CAF17 C-terminal" evidence="5">
    <location>
        <begin position="291"/>
        <end position="370"/>
    </location>
</feature>
<evidence type="ECO:0000256" key="1">
    <source>
        <dbReference type="ARBA" id="ARBA00004173"/>
    </source>
</evidence>
<dbReference type="STRING" id="946362.F2UD79"/>
<dbReference type="NCBIfam" id="TIGR03317">
    <property type="entry name" value="ygfZ_signature"/>
    <property type="match status" value="1"/>
</dbReference>
<dbReference type="Proteomes" id="UP000007799">
    <property type="component" value="Unassembled WGS sequence"/>
</dbReference>
<dbReference type="AlphaFoldDB" id="F2UD79"/>
<dbReference type="Pfam" id="PF25455">
    <property type="entry name" value="Beta-barrel_CAF17_C"/>
    <property type="match status" value="1"/>
</dbReference>
<gene>
    <name evidence="6" type="ORF">PTSG_05939</name>
</gene>
<dbReference type="InterPro" id="IPR057460">
    <property type="entry name" value="CAF17_C"/>
</dbReference>
<dbReference type="Gene3D" id="3.30.1360.120">
    <property type="entry name" value="Probable tRNA modification gtpase trme, domain 1"/>
    <property type="match status" value="1"/>
</dbReference>
<dbReference type="Pfam" id="PF01571">
    <property type="entry name" value="GCV_T"/>
    <property type="match status" value="1"/>
</dbReference>
<dbReference type="GeneID" id="16073404"/>
<evidence type="ECO:0000256" key="2">
    <source>
        <dbReference type="ARBA" id="ARBA00022946"/>
    </source>
</evidence>
<evidence type="ECO:0000259" key="4">
    <source>
        <dbReference type="Pfam" id="PF01571"/>
    </source>
</evidence>
<dbReference type="FunCoup" id="F2UD79">
    <property type="interactions" value="635"/>
</dbReference>
<keyword evidence="3" id="KW-0496">Mitochondrion</keyword>
<dbReference type="PANTHER" id="PTHR22602">
    <property type="entry name" value="TRANSFERASE CAF17, MITOCHONDRIAL-RELATED"/>
    <property type="match status" value="1"/>
</dbReference>
<dbReference type="InterPro" id="IPR045179">
    <property type="entry name" value="YgfZ/GcvT"/>
</dbReference>
<evidence type="ECO:0000256" key="3">
    <source>
        <dbReference type="ARBA" id="ARBA00023128"/>
    </source>
</evidence>
<dbReference type="RefSeq" id="XP_004992831.1">
    <property type="nucleotide sequence ID" value="XM_004992774.1"/>
</dbReference>
<evidence type="ECO:0000313" key="6">
    <source>
        <dbReference type="EMBL" id="EGD74574.1"/>
    </source>
</evidence>
<dbReference type="GO" id="GO:0005759">
    <property type="term" value="C:mitochondrial matrix"/>
    <property type="evidence" value="ECO:0007669"/>
    <property type="project" value="TreeGrafter"/>
</dbReference>
<reference evidence="6" key="1">
    <citation type="submission" date="2009-08" db="EMBL/GenBank/DDBJ databases">
        <title>Annotation of Salpingoeca rosetta.</title>
        <authorList>
            <consortium name="The Broad Institute Genome Sequencing Platform"/>
            <person name="Russ C."/>
            <person name="Cuomo C."/>
            <person name="Burger G."/>
            <person name="Gray M.W."/>
            <person name="Holland P.W.H."/>
            <person name="King N."/>
            <person name="Lang F.B.F."/>
            <person name="Roger A.J."/>
            <person name="Ruiz-Trillo I."/>
            <person name="Young S.K."/>
            <person name="Zeng Q."/>
            <person name="Gargeya S."/>
            <person name="Alvarado L."/>
            <person name="Berlin A."/>
            <person name="Chapman S.B."/>
            <person name="Chen Z."/>
            <person name="Freedman E."/>
            <person name="Gellesch M."/>
            <person name="Goldberg J."/>
            <person name="Griggs A."/>
            <person name="Gujja S."/>
            <person name="Heilman E."/>
            <person name="Heiman D."/>
            <person name="Howarth C."/>
            <person name="Mehta T."/>
            <person name="Neiman D."/>
            <person name="Pearson M."/>
            <person name="Roberts A."/>
            <person name="Saif S."/>
            <person name="Shea T."/>
            <person name="Shenoy N."/>
            <person name="Sisk P."/>
            <person name="Stolte C."/>
            <person name="Sykes S."/>
            <person name="White J."/>
            <person name="Yandava C."/>
            <person name="Haas B."/>
            <person name="Nusbaum C."/>
            <person name="Birren B."/>
        </authorList>
    </citation>
    <scope>NUCLEOTIDE SEQUENCE [LARGE SCALE GENOMIC DNA]</scope>
    <source>
        <strain evidence="6">ATCC 50818</strain>
    </source>
</reference>
<accession>F2UD79</accession>
<dbReference type="GO" id="GO:0016226">
    <property type="term" value="P:iron-sulfur cluster assembly"/>
    <property type="evidence" value="ECO:0007669"/>
    <property type="project" value="TreeGrafter"/>
</dbReference>
<dbReference type="KEGG" id="sre:PTSG_05939"/>
<keyword evidence="2" id="KW-0809">Transit peptide</keyword>
<name>F2UD79_SALR5</name>
<organism evidence="7">
    <name type="scientific">Salpingoeca rosetta (strain ATCC 50818 / BSB-021)</name>
    <dbReference type="NCBI Taxonomy" id="946362"/>
    <lineage>
        <taxon>Eukaryota</taxon>
        <taxon>Choanoflagellata</taxon>
        <taxon>Craspedida</taxon>
        <taxon>Salpingoecidae</taxon>
        <taxon>Salpingoeca</taxon>
    </lineage>
</organism>
<dbReference type="SUPFAM" id="SSF103025">
    <property type="entry name" value="Folate-binding domain"/>
    <property type="match status" value="1"/>
</dbReference>
<proteinExistence type="predicted"/>
<evidence type="ECO:0000313" key="7">
    <source>
        <dbReference type="Proteomes" id="UP000007799"/>
    </source>
</evidence>
<sequence>MMTMTRVAARCTSSSRHVRSAVVARLGAGAGAGAGTRKLFGCWRSLSVAATAGAKQRQQRWLSVNASEAQVVALGDSRSVLQVDGADGAEFLQGMLTNDVVEMEDKDVRFSMLLNPKGRVLVDAFVHRISPERFYLDLPRPLIRSVADYFTRFRLRSQVEFRDVSDTVDSVVGMNVDENSLKQLTANFDVLNFQPDPRIHQTEPYCRSLWRGVCTRPSTDSDSDDNAAHDEHTYQQLRISMGFGEGPVDHQPKKSLPLQCNLDYLHGVSWTKGCYIGQELTARTHHMGMTRKRLMPITLHAPTTVAPGSKVINTETGKAVGDVRSQAGVHALAMIRLEPAKGAQLAVVPQDGDEPGDMCPVSLHWPKWWPEQ</sequence>